<evidence type="ECO:0000256" key="1">
    <source>
        <dbReference type="SAM" id="Phobius"/>
    </source>
</evidence>
<organism evidence="2 3">
    <name type="scientific">Candidatus Nomurabacteria bacterium GW2011_GWA1_37_20</name>
    <dbReference type="NCBI Taxonomy" id="1618729"/>
    <lineage>
        <taxon>Bacteria</taxon>
        <taxon>Candidatus Nomuraibacteriota</taxon>
    </lineage>
</organism>
<feature type="transmembrane region" description="Helical" evidence="1">
    <location>
        <begin position="44"/>
        <end position="67"/>
    </location>
</feature>
<reference evidence="2 3" key="1">
    <citation type="journal article" date="2015" name="Nature">
        <title>rRNA introns, odd ribosomes, and small enigmatic genomes across a large radiation of phyla.</title>
        <authorList>
            <person name="Brown C.T."/>
            <person name="Hug L.A."/>
            <person name="Thomas B.C."/>
            <person name="Sharon I."/>
            <person name="Castelle C.J."/>
            <person name="Singh A."/>
            <person name="Wilkins M.J."/>
            <person name="Williams K.H."/>
            <person name="Banfield J.F."/>
        </authorList>
    </citation>
    <scope>NUCLEOTIDE SEQUENCE [LARGE SCALE GENOMIC DNA]</scope>
</reference>
<keyword evidence="1" id="KW-0472">Membrane</keyword>
<sequence>MKKLIILLYSAFLFLFTIFSYLFVDPNLSYLKDFYSGFAFSNRLLTTISYTTAILIFFIFYGIFIYLGVKKKINLKEIFVLLSITAAILFFSYPAMLSYDIFNYIATSKVLFFYQENPYVVMPIEFVGDPL</sequence>
<feature type="non-terminal residue" evidence="2">
    <location>
        <position position="131"/>
    </location>
</feature>
<dbReference type="AlphaFoldDB" id="A0A0G0GV49"/>
<accession>A0A0G0GV49</accession>
<keyword evidence="1" id="KW-0812">Transmembrane</keyword>
<name>A0A0G0GV49_9BACT</name>
<protein>
    <submittedName>
        <fullName evidence="2">Uncharacterized protein</fullName>
    </submittedName>
</protein>
<dbReference type="EMBL" id="LBTA01000001">
    <property type="protein sequence ID" value="KKQ33962.1"/>
    <property type="molecule type" value="Genomic_DNA"/>
</dbReference>
<keyword evidence="1" id="KW-1133">Transmembrane helix</keyword>
<dbReference type="Proteomes" id="UP000034701">
    <property type="component" value="Unassembled WGS sequence"/>
</dbReference>
<evidence type="ECO:0000313" key="3">
    <source>
        <dbReference type="Proteomes" id="UP000034701"/>
    </source>
</evidence>
<feature type="transmembrane region" description="Helical" evidence="1">
    <location>
        <begin position="79"/>
        <end position="99"/>
    </location>
</feature>
<proteinExistence type="predicted"/>
<comment type="caution">
    <text evidence="2">The sequence shown here is derived from an EMBL/GenBank/DDBJ whole genome shotgun (WGS) entry which is preliminary data.</text>
</comment>
<feature type="transmembrane region" description="Helical" evidence="1">
    <location>
        <begin position="7"/>
        <end position="24"/>
    </location>
</feature>
<gene>
    <name evidence="2" type="ORF">US45_C0001G0001</name>
</gene>
<evidence type="ECO:0000313" key="2">
    <source>
        <dbReference type="EMBL" id="KKQ33962.1"/>
    </source>
</evidence>